<protein>
    <submittedName>
        <fullName evidence="8">Capsular biosynthesis protein</fullName>
    </submittedName>
</protein>
<feature type="domain" description="Sulfatase N-terminal" evidence="7">
    <location>
        <begin position="221"/>
        <end position="456"/>
    </location>
</feature>
<feature type="transmembrane region" description="Helical" evidence="6">
    <location>
        <begin position="144"/>
        <end position="164"/>
    </location>
</feature>
<sequence length="512" mass="56593">MLTPRPVAPWRRPAAANAVHVGVWTLAFALELALFRRPYFGVANVLAIQLLIVLVNNSKYRALREPFVYPDFEYFMDAIKHPRLYLPFFGLARALAAGGGYGAALWAGLALEDSVTAGAGIWLVSFAELPQEHMFDATAPVVPFFGHTFGLAAAGFVLTVIAGARNSVHFEAVDDLRRIGLAAALWAYGCAEHKPLTDMRRNAPFATASSLLSESKPFCDLVVIQSESFFDARRAYREVLRNDILENFDQLKTEAVAHGQLIVPARGANTVRTEFAFLSGMPAKELGIHKFNPYRKLAAQGFPTIASCLQKLGYRTVCIHPFHRGFYGRDRVLPALGFDEFIGIEEFRHAQRYGPYVSDQALAKYVVDTLQQHAGGPIYIHVITMENHGPLHLESVDKFDAAGVLNGPMPQGCEDLVAYARHLKSADFMFATIKAELTGRSRPSSLCIYGDHLPIMPTVYSTLGDWEGGTDYLLWNSVRRGRSLEVQTEVQQLGTKCLMSLAICPERGTPSR</sequence>
<feature type="transmembrane region" description="Helical" evidence="6">
    <location>
        <begin position="84"/>
        <end position="107"/>
    </location>
</feature>
<dbReference type="EMBL" id="CP023270">
    <property type="protein sequence ID" value="AVJ31003.1"/>
    <property type="molecule type" value="Genomic_DNA"/>
</dbReference>
<organism evidence="8 9">
    <name type="scientific">Achromobacter spanius</name>
    <dbReference type="NCBI Taxonomy" id="217203"/>
    <lineage>
        <taxon>Bacteria</taxon>
        <taxon>Pseudomonadati</taxon>
        <taxon>Pseudomonadota</taxon>
        <taxon>Betaproteobacteria</taxon>
        <taxon>Burkholderiales</taxon>
        <taxon>Alcaligenaceae</taxon>
        <taxon>Achromobacter</taxon>
    </lineage>
</organism>
<accession>A0A2S0IG35</accession>
<proteinExistence type="predicted"/>
<evidence type="ECO:0000256" key="1">
    <source>
        <dbReference type="ARBA" id="ARBA00004651"/>
    </source>
</evidence>
<evidence type="ECO:0000259" key="7">
    <source>
        <dbReference type="Pfam" id="PF00884"/>
    </source>
</evidence>
<keyword evidence="2" id="KW-1003">Cell membrane</keyword>
<dbReference type="PANTHER" id="PTHR47371">
    <property type="entry name" value="LIPOTEICHOIC ACID SYNTHASE"/>
    <property type="match status" value="1"/>
</dbReference>
<keyword evidence="9" id="KW-1185">Reference proteome</keyword>
<dbReference type="AlphaFoldDB" id="A0A2S0IG35"/>
<feature type="transmembrane region" description="Helical" evidence="6">
    <location>
        <begin position="39"/>
        <end position="56"/>
    </location>
</feature>
<evidence type="ECO:0000256" key="6">
    <source>
        <dbReference type="SAM" id="Phobius"/>
    </source>
</evidence>
<evidence type="ECO:0000313" key="8">
    <source>
        <dbReference type="EMBL" id="AVJ31003.1"/>
    </source>
</evidence>
<evidence type="ECO:0000256" key="4">
    <source>
        <dbReference type="ARBA" id="ARBA00022989"/>
    </source>
</evidence>
<name>A0A2S0IG35_9BURK</name>
<dbReference type="Pfam" id="PF00884">
    <property type="entry name" value="Sulfatase"/>
    <property type="match status" value="1"/>
</dbReference>
<keyword evidence="5 6" id="KW-0472">Membrane</keyword>
<dbReference type="InterPro" id="IPR017850">
    <property type="entry name" value="Alkaline_phosphatase_core_sf"/>
</dbReference>
<comment type="subcellular location">
    <subcellularLocation>
        <location evidence="1">Cell membrane</location>
        <topology evidence="1">Multi-pass membrane protein</topology>
    </subcellularLocation>
</comment>
<dbReference type="Gene3D" id="3.40.720.10">
    <property type="entry name" value="Alkaline Phosphatase, subunit A"/>
    <property type="match status" value="1"/>
</dbReference>
<evidence type="ECO:0000256" key="2">
    <source>
        <dbReference type="ARBA" id="ARBA00022475"/>
    </source>
</evidence>
<dbReference type="SUPFAM" id="SSF53649">
    <property type="entry name" value="Alkaline phosphatase-like"/>
    <property type="match status" value="1"/>
</dbReference>
<evidence type="ECO:0000313" key="9">
    <source>
        <dbReference type="Proteomes" id="UP000239477"/>
    </source>
</evidence>
<dbReference type="InterPro" id="IPR000917">
    <property type="entry name" value="Sulfatase_N"/>
</dbReference>
<dbReference type="CDD" id="cd16015">
    <property type="entry name" value="LTA_synthase"/>
    <property type="match status" value="1"/>
</dbReference>
<evidence type="ECO:0000256" key="5">
    <source>
        <dbReference type="ARBA" id="ARBA00023136"/>
    </source>
</evidence>
<keyword evidence="4 6" id="KW-1133">Transmembrane helix</keyword>
<keyword evidence="3 6" id="KW-0812">Transmembrane</keyword>
<dbReference type="GO" id="GO:0005886">
    <property type="term" value="C:plasma membrane"/>
    <property type="evidence" value="ECO:0007669"/>
    <property type="project" value="UniProtKB-SubCell"/>
</dbReference>
<reference evidence="8 9" key="1">
    <citation type="submission" date="2017-09" db="EMBL/GenBank/DDBJ databases">
        <title>Genomic, metabolic, and phenotypic characteristics of bacterial isolates from the natural microbiome of the model nematode Caenorhabditis elegans.</title>
        <authorList>
            <person name="Zimmermann J."/>
            <person name="Obeng N."/>
            <person name="Yang W."/>
            <person name="Obeng O."/>
            <person name="Kissoyan K."/>
            <person name="Pees B."/>
            <person name="Dirksen P."/>
            <person name="Hoppner M."/>
            <person name="Franke A."/>
            <person name="Rosenstiel P."/>
            <person name="Leippe M."/>
            <person name="Dierking K."/>
            <person name="Kaleta C."/>
            <person name="Schulenburg H."/>
        </authorList>
    </citation>
    <scope>NUCLEOTIDE SEQUENCE [LARGE SCALE GENOMIC DNA]</scope>
    <source>
        <strain evidence="8 9">MYb73</strain>
    </source>
</reference>
<gene>
    <name evidence="8" type="ORF">CLM73_13195</name>
</gene>
<dbReference type="OrthoDB" id="5363296at2"/>
<dbReference type="PANTHER" id="PTHR47371:SF3">
    <property type="entry name" value="PHOSPHOGLYCEROL TRANSFERASE I"/>
    <property type="match status" value="1"/>
</dbReference>
<dbReference type="Proteomes" id="UP000239477">
    <property type="component" value="Chromosome"/>
</dbReference>
<dbReference type="InterPro" id="IPR050448">
    <property type="entry name" value="OpgB/LTA_synthase_biosynth"/>
</dbReference>
<evidence type="ECO:0000256" key="3">
    <source>
        <dbReference type="ARBA" id="ARBA00022692"/>
    </source>
</evidence>